<evidence type="ECO:0000256" key="2">
    <source>
        <dbReference type="ARBA" id="ARBA00017475"/>
    </source>
</evidence>
<feature type="region of interest" description="Disordered" evidence="3">
    <location>
        <begin position="1"/>
        <end position="48"/>
    </location>
</feature>
<evidence type="ECO:0000256" key="3">
    <source>
        <dbReference type="SAM" id="MobiDB-lite"/>
    </source>
</evidence>
<feature type="compositionally biased region" description="Basic and acidic residues" evidence="3">
    <location>
        <begin position="1"/>
        <end position="11"/>
    </location>
</feature>
<evidence type="ECO:0000256" key="1">
    <source>
        <dbReference type="ARBA" id="ARBA00007462"/>
    </source>
</evidence>
<gene>
    <name evidence="4" type="ORF">SNE40_010760</name>
</gene>
<name>A0AAN8K2M2_PATCE</name>
<reference evidence="4 5" key="1">
    <citation type="submission" date="2024-01" db="EMBL/GenBank/DDBJ databases">
        <title>The genome of the rayed Mediterranean limpet Patella caerulea (Linnaeus, 1758).</title>
        <authorList>
            <person name="Anh-Thu Weber A."/>
            <person name="Halstead-Nussloch G."/>
        </authorList>
    </citation>
    <scope>NUCLEOTIDE SEQUENCE [LARGE SCALE GENOMIC DNA]</scope>
    <source>
        <strain evidence="4">AATW-2023a</strain>
        <tissue evidence="4">Whole specimen</tissue>
    </source>
</reference>
<proteinExistence type="inferred from homology"/>
<feature type="region of interest" description="Disordered" evidence="3">
    <location>
        <begin position="179"/>
        <end position="224"/>
    </location>
</feature>
<dbReference type="EMBL" id="JAZGQO010000007">
    <property type="protein sequence ID" value="KAK6183244.1"/>
    <property type="molecule type" value="Genomic_DNA"/>
</dbReference>
<dbReference type="PANTHER" id="PTHR13245">
    <property type="entry name" value="RRP15-LIKE PROTEIN"/>
    <property type="match status" value="1"/>
</dbReference>
<dbReference type="GO" id="GO:0030687">
    <property type="term" value="C:preribosome, large subunit precursor"/>
    <property type="evidence" value="ECO:0007669"/>
    <property type="project" value="TreeGrafter"/>
</dbReference>
<protein>
    <recommendedName>
        <fullName evidence="2">RRP15-like protein</fullName>
    </recommendedName>
</protein>
<dbReference type="Pfam" id="PF07890">
    <property type="entry name" value="Rrp15p"/>
    <property type="match status" value="1"/>
</dbReference>
<dbReference type="Proteomes" id="UP001347796">
    <property type="component" value="Unassembled WGS sequence"/>
</dbReference>
<comment type="similarity">
    <text evidence="1">Belongs to the RRP15 family.</text>
</comment>
<feature type="compositionally biased region" description="Acidic residues" evidence="3">
    <location>
        <begin position="17"/>
        <end position="38"/>
    </location>
</feature>
<feature type="region of interest" description="Disordered" evidence="3">
    <location>
        <begin position="63"/>
        <end position="88"/>
    </location>
</feature>
<accession>A0AAN8K2M2</accession>
<dbReference type="PANTHER" id="PTHR13245:SF14">
    <property type="entry name" value="RRP15-LIKE PROTEIN"/>
    <property type="match status" value="1"/>
</dbReference>
<organism evidence="4 5">
    <name type="scientific">Patella caerulea</name>
    <name type="common">Rayed Mediterranean limpet</name>
    <dbReference type="NCBI Taxonomy" id="87958"/>
    <lineage>
        <taxon>Eukaryota</taxon>
        <taxon>Metazoa</taxon>
        <taxon>Spiralia</taxon>
        <taxon>Lophotrochozoa</taxon>
        <taxon>Mollusca</taxon>
        <taxon>Gastropoda</taxon>
        <taxon>Patellogastropoda</taxon>
        <taxon>Patelloidea</taxon>
        <taxon>Patellidae</taxon>
        <taxon>Patella</taxon>
    </lineage>
</organism>
<evidence type="ECO:0000313" key="4">
    <source>
        <dbReference type="EMBL" id="KAK6183244.1"/>
    </source>
</evidence>
<comment type="caution">
    <text evidence="4">The sequence shown here is derived from an EMBL/GenBank/DDBJ whole genome shotgun (WGS) entry which is preliminary data.</text>
</comment>
<dbReference type="GO" id="GO:0000470">
    <property type="term" value="P:maturation of LSU-rRNA"/>
    <property type="evidence" value="ECO:0007669"/>
    <property type="project" value="TreeGrafter"/>
</dbReference>
<evidence type="ECO:0000313" key="5">
    <source>
        <dbReference type="Proteomes" id="UP001347796"/>
    </source>
</evidence>
<dbReference type="AlphaFoldDB" id="A0AAN8K2M2"/>
<sequence length="249" mass="28250">MAKVHVQKEENISDLDSGSEADVESEDVSDASDQELGDDGNKKSGMADAMAKILGKQVPSKKNVILAKGMTDKQIERKRKLKEGGEKDEVDKKKIYIDQVTRQAKKKEWENRGRIKPQPLERPTEKVLQRIATRGIVQLFNAVRKQQKLLDDQLVEAGSSERRKDKVVESMTKGKFLDILKGTASKSEDTKNTKNKNKQKQPEKNENIENSVEEEEDSKWSILRDDFMMGATMKDWDKEGSDGEELPDD</sequence>
<dbReference type="GO" id="GO:0000460">
    <property type="term" value="P:maturation of 5.8S rRNA"/>
    <property type="evidence" value="ECO:0007669"/>
    <property type="project" value="TreeGrafter"/>
</dbReference>
<dbReference type="InterPro" id="IPR012459">
    <property type="entry name" value="Rrp15"/>
</dbReference>
<keyword evidence="5" id="KW-1185">Reference proteome</keyword>